<dbReference type="SUPFAM" id="SSF50156">
    <property type="entry name" value="PDZ domain-like"/>
    <property type="match status" value="1"/>
</dbReference>
<gene>
    <name evidence="4" type="ORF">SNEC2469_LOCUS23061</name>
</gene>
<accession>A0A812YPC7</accession>
<evidence type="ECO:0000256" key="2">
    <source>
        <dbReference type="SAM" id="SignalP"/>
    </source>
</evidence>
<evidence type="ECO:0000313" key="5">
    <source>
        <dbReference type="Proteomes" id="UP000601435"/>
    </source>
</evidence>
<dbReference type="PROSITE" id="PS50106">
    <property type="entry name" value="PDZ"/>
    <property type="match status" value="1"/>
</dbReference>
<evidence type="ECO:0000259" key="3">
    <source>
        <dbReference type="PROSITE" id="PS50106"/>
    </source>
</evidence>
<dbReference type="Proteomes" id="UP000601435">
    <property type="component" value="Unassembled WGS sequence"/>
</dbReference>
<dbReference type="Pfam" id="PF00595">
    <property type="entry name" value="PDZ"/>
    <property type="match status" value="1"/>
</dbReference>
<dbReference type="EMBL" id="CAJNJA010042675">
    <property type="protein sequence ID" value="CAE7786047.1"/>
    <property type="molecule type" value="Genomic_DNA"/>
</dbReference>
<dbReference type="AlphaFoldDB" id="A0A812YPC7"/>
<dbReference type="SMART" id="SM00228">
    <property type="entry name" value="PDZ"/>
    <property type="match status" value="1"/>
</dbReference>
<feature type="region of interest" description="Disordered" evidence="1">
    <location>
        <begin position="231"/>
        <end position="250"/>
    </location>
</feature>
<evidence type="ECO:0000256" key="1">
    <source>
        <dbReference type="SAM" id="MobiDB-lite"/>
    </source>
</evidence>
<dbReference type="Gene3D" id="2.30.42.10">
    <property type="match status" value="1"/>
</dbReference>
<keyword evidence="5" id="KW-1185">Reference proteome</keyword>
<comment type="caution">
    <text evidence="4">The sequence shown here is derived from an EMBL/GenBank/DDBJ whole genome shotgun (WGS) entry which is preliminary data.</text>
</comment>
<reference evidence="4" key="1">
    <citation type="submission" date="2021-02" db="EMBL/GenBank/DDBJ databases">
        <authorList>
            <person name="Dougan E. K."/>
            <person name="Rhodes N."/>
            <person name="Thang M."/>
            <person name="Chan C."/>
        </authorList>
    </citation>
    <scope>NUCLEOTIDE SEQUENCE</scope>
</reference>
<dbReference type="CDD" id="cd00136">
    <property type="entry name" value="PDZ_canonical"/>
    <property type="match status" value="1"/>
</dbReference>
<feature type="signal peptide" evidence="2">
    <location>
        <begin position="1"/>
        <end position="32"/>
    </location>
</feature>
<proteinExistence type="predicted"/>
<sequence>MASRAPSSLRRPVTLVALAALLFGPVRWPALGFCNDKLVISRGSSGSSLRAQPPDVKPEPDFGAEFAKSLQEGLGLNEAYDKEVTAAQRVTPIDRLFGWDKGIIASRDDLDPFMDSRDEMNYVSVSLDKPLGLEFLENGADEGGGVLIGKVAPASNADQTGVLRAGYHLVFVNGTPVHGLSFDAAIRPIVESEGAVQLTFFMGEAEYFYGEWKPGEEWLGEFQAKLQRAESTGSSLSPEFRNLGLENPKL</sequence>
<dbReference type="InterPro" id="IPR036034">
    <property type="entry name" value="PDZ_sf"/>
</dbReference>
<feature type="domain" description="PDZ" evidence="3">
    <location>
        <begin position="119"/>
        <end position="204"/>
    </location>
</feature>
<dbReference type="InterPro" id="IPR001478">
    <property type="entry name" value="PDZ"/>
</dbReference>
<feature type="chain" id="PRO_5032720263" description="PDZ domain-containing protein" evidence="2">
    <location>
        <begin position="33"/>
        <end position="250"/>
    </location>
</feature>
<keyword evidence="2" id="KW-0732">Signal</keyword>
<dbReference type="OrthoDB" id="10261837at2759"/>
<name>A0A812YPC7_9DINO</name>
<evidence type="ECO:0000313" key="4">
    <source>
        <dbReference type="EMBL" id="CAE7786047.1"/>
    </source>
</evidence>
<protein>
    <recommendedName>
        <fullName evidence="3">PDZ domain-containing protein</fullName>
    </recommendedName>
</protein>
<organism evidence="4 5">
    <name type="scientific">Symbiodinium necroappetens</name>
    <dbReference type="NCBI Taxonomy" id="1628268"/>
    <lineage>
        <taxon>Eukaryota</taxon>
        <taxon>Sar</taxon>
        <taxon>Alveolata</taxon>
        <taxon>Dinophyceae</taxon>
        <taxon>Suessiales</taxon>
        <taxon>Symbiodiniaceae</taxon>
        <taxon>Symbiodinium</taxon>
    </lineage>
</organism>